<accession>A0A4C1SNF4</accession>
<keyword evidence="4 6" id="KW-1133">Transmembrane helix</keyword>
<keyword evidence="3 6" id="KW-0812">Transmembrane</keyword>
<evidence type="ECO:0000256" key="5">
    <source>
        <dbReference type="ARBA" id="ARBA00023136"/>
    </source>
</evidence>
<dbReference type="InterPro" id="IPR013604">
    <property type="entry name" value="7TM_chemorcpt"/>
</dbReference>
<evidence type="ECO:0000256" key="4">
    <source>
        <dbReference type="ARBA" id="ARBA00022989"/>
    </source>
</evidence>
<feature type="transmembrane region" description="Helical" evidence="6">
    <location>
        <begin position="141"/>
        <end position="160"/>
    </location>
</feature>
<evidence type="ECO:0000313" key="8">
    <source>
        <dbReference type="Proteomes" id="UP000299102"/>
    </source>
</evidence>
<dbReference type="OrthoDB" id="7452444at2759"/>
<evidence type="ECO:0000256" key="1">
    <source>
        <dbReference type="ARBA" id="ARBA00004651"/>
    </source>
</evidence>
<name>A0A4C1SNF4_EUMVA</name>
<dbReference type="Pfam" id="PF08395">
    <property type="entry name" value="7tm_7"/>
    <property type="match status" value="1"/>
</dbReference>
<dbReference type="GO" id="GO:0050909">
    <property type="term" value="P:sensory perception of taste"/>
    <property type="evidence" value="ECO:0007669"/>
    <property type="project" value="InterPro"/>
</dbReference>
<organism evidence="7 8">
    <name type="scientific">Eumeta variegata</name>
    <name type="common">Bagworm moth</name>
    <name type="synonym">Eumeta japonica</name>
    <dbReference type="NCBI Taxonomy" id="151549"/>
    <lineage>
        <taxon>Eukaryota</taxon>
        <taxon>Metazoa</taxon>
        <taxon>Ecdysozoa</taxon>
        <taxon>Arthropoda</taxon>
        <taxon>Hexapoda</taxon>
        <taxon>Insecta</taxon>
        <taxon>Pterygota</taxon>
        <taxon>Neoptera</taxon>
        <taxon>Endopterygota</taxon>
        <taxon>Lepidoptera</taxon>
        <taxon>Glossata</taxon>
        <taxon>Ditrysia</taxon>
        <taxon>Tineoidea</taxon>
        <taxon>Psychidae</taxon>
        <taxon>Oiketicinae</taxon>
        <taxon>Eumeta</taxon>
    </lineage>
</organism>
<evidence type="ECO:0008006" key="9">
    <source>
        <dbReference type="Google" id="ProtNLM"/>
    </source>
</evidence>
<gene>
    <name evidence="7" type="ORF">EVAR_101807_1</name>
</gene>
<dbReference type="EMBL" id="BGZK01000010">
    <property type="protein sequence ID" value="GBP03446.1"/>
    <property type="molecule type" value="Genomic_DNA"/>
</dbReference>
<keyword evidence="2" id="KW-1003">Cell membrane</keyword>
<evidence type="ECO:0000256" key="6">
    <source>
        <dbReference type="SAM" id="Phobius"/>
    </source>
</evidence>
<protein>
    <recommendedName>
        <fullName evidence="9">Gustatory receptor</fullName>
    </recommendedName>
</protein>
<keyword evidence="8" id="KW-1185">Reference proteome</keyword>
<reference evidence="7 8" key="1">
    <citation type="journal article" date="2019" name="Commun. Biol.">
        <title>The bagworm genome reveals a unique fibroin gene that provides high tensile strength.</title>
        <authorList>
            <person name="Kono N."/>
            <person name="Nakamura H."/>
            <person name="Ohtoshi R."/>
            <person name="Tomita M."/>
            <person name="Numata K."/>
            <person name="Arakawa K."/>
        </authorList>
    </citation>
    <scope>NUCLEOTIDE SEQUENCE [LARGE SCALE GENOMIC DNA]</scope>
</reference>
<dbReference type="AlphaFoldDB" id="A0A4C1SNF4"/>
<evidence type="ECO:0000256" key="3">
    <source>
        <dbReference type="ARBA" id="ARBA00022692"/>
    </source>
</evidence>
<evidence type="ECO:0000313" key="7">
    <source>
        <dbReference type="EMBL" id="GBP03446.1"/>
    </source>
</evidence>
<evidence type="ECO:0000256" key="2">
    <source>
        <dbReference type="ARBA" id="ARBA00022475"/>
    </source>
</evidence>
<keyword evidence="5 6" id="KW-0472">Membrane</keyword>
<comment type="caution">
    <text evidence="7">The sequence shown here is derived from an EMBL/GenBank/DDBJ whole genome shotgun (WGS) entry which is preliminary data.</text>
</comment>
<sequence length="163" mass="18933">MAGWPHAHKASVSLLPKFRANFFPFHRPTSRFAPLPSPLHQLTPPPSLVLFPPKRPMDEWKVLLPVFLETLQVAFLPCLPGVVSECVACEVDKIKSTLLRHVANLPRSQEEYEEIQLFLRYLKTRGFHYRVWRTIRVDGRLLLGFIGLCTTYLIVLMQFTQFY</sequence>
<dbReference type="Proteomes" id="UP000299102">
    <property type="component" value="Unassembled WGS sequence"/>
</dbReference>
<comment type="subcellular location">
    <subcellularLocation>
        <location evidence="1">Cell membrane</location>
        <topology evidence="1">Multi-pass membrane protein</topology>
    </subcellularLocation>
</comment>
<dbReference type="GO" id="GO:0005886">
    <property type="term" value="C:plasma membrane"/>
    <property type="evidence" value="ECO:0007669"/>
    <property type="project" value="UniProtKB-SubCell"/>
</dbReference>
<proteinExistence type="predicted"/>